<name>A0ACB7Z656_9ERIC</name>
<keyword evidence="2" id="KW-1185">Reference proteome</keyword>
<evidence type="ECO:0000313" key="1">
    <source>
        <dbReference type="EMBL" id="KAH7861096.1"/>
    </source>
</evidence>
<proteinExistence type="predicted"/>
<organism evidence="1 2">
    <name type="scientific">Vaccinium darrowii</name>
    <dbReference type="NCBI Taxonomy" id="229202"/>
    <lineage>
        <taxon>Eukaryota</taxon>
        <taxon>Viridiplantae</taxon>
        <taxon>Streptophyta</taxon>
        <taxon>Embryophyta</taxon>
        <taxon>Tracheophyta</taxon>
        <taxon>Spermatophyta</taxon>
        <taxon>Magnoliopsida</taxon>
        <taxon>eudicotyledons</taxon>
        <taxon>Gunneridae</taxon>
        <taxon>Pentapetalae</taxon>
        <taxon>asterids</taxon>
        <taxon>Ericales</taxon>
        <taxon>Ericaceae</taxon>
        <taxon>Vaccinioideae</taxon>
        <taxon>Vaccinieae</taxon>
        <taxon>Vaccinium</taxon>
    </lineage>
</organism>
<reference evidence="1 2" key="1">
    <citation type="journal article" date="2021" name="Hortic Res">
        <title>High-quality reference genome and annotation aids understanding of berry development for evergreen blueberry (Vaccinium darrowii).</title>
        <authorList>
            <person name="Yu J."/>
            <person name="Hulse-Kemp A.M."/>
            <person name="Babiker E."/>
            <person name="Staton M."/>
        </authorList>
    </citation>
    <scope>NUCLEOTIDE SEQUENCE [LARGE SCALE GENOMIC DNA]</scope>
    <source>
        <strain evidence="2">cv. NJ 8807/NJ 8810</strain>
        <tissue evidence="1">Young leaf</tissue>
    </source>
</reference>
<dbReference type="Proteomes" id="UP000828048">
    <property type="component" value="Chromosome 4"/>
</dbReference>
<evidence type="ECO:0000313" key="2">
    <source>
        <dbReference type="Proteomes" id="UP000828048"/>
    </source>
</evidence>
<accession>A0ACB7Z656</accession>
<comment type="caution">
    <text evidence="1">The sequence shown here is derived from an EMBL/GenBank/DDBJ whole genome shotgun (WGS) entry which is preliminary data.</text>
</comment>
<gene>
    <name evidence="1" type="ORF">Vadar_021642</name>
</gene>
<sequence length="390" mass="43488">MAQIVITVKTPPPPPPRLSIESSTADELGKEQIQRVPFFKPLYSSQTRKKRQDTWVISLFVIFHLVAFAATIIVNDCWHNSHRYCALKPLGRFSFQPLSENPLLGPSASALDEMGALHRTFLTNHHKVWRLFASPLLHAGVVHLIINLSSVIFVGIHLEQEFGPLRIGIIYILSGLSGSLVAALFLRDRPSVTSSGALFGLLGAMFAGLLRNWNFYRNKFAAIVAILSISAINLMLGVLPYVNNFANIGGFISGFLLGFVLLFSPRLAQMPHSKGGLVDNEVKFSVKLRKKLDRPVLRSVSLVILSLLLAGVIVAVIHRINVNKYCVWCRYIDCVPSRWWSCNDKQMHCEMAVSEGRLTLTCNGSDKFRVFPFTDISEARIEDLCNLICS</sequence>
<protein>
    <submittedName>
        <fullName evidence="1">Uncharacterized protein</fullName>
    </submittedName>
</protein>
<dbReference type="EMBL" id="CM037154">
    <property type="protein sequence ID" value="KAH7861096.1"/>
    <property type="molecule type" value="Genomic_DNA"/>
</dbReference>